<feature type="transmembrane region" description="Helical" evidence="11">
    <location>
        <begin position="84"/>
        <end position="104"/>
    </location>
</feature>
<feature type="transmembrane region" description="Helical" evidence="11">
    <location>
        <begin position="192"/>
        <end position="213"/>
    </location>
</feature>
<feature type="transmembrane region" description="Helical" evidence="11">
    <location>
        <begin position="153"/>
        <end position="172"/>
    </location>
</feature>
<dbReference type="InterPro" id="IPR006593">
    <property type="entry name" value="Cyt_b561/ferric_Rdtase_TM"/>
</dbReference>
<organism evidence="13 14">
    <name type="scientific">Gracilariopsis chorda</name>
    <dbReference type="NCBI Taxonomy" id="448386"/>
    <lineage>
        <taxon>Eukaryota</taxon>
        <taxon>Rhodophyta</taxon>
        <taxon>Florideophyceae</taxon>
        <taxon>Rhodymeniophycidae</taxon>
        <taxon>Gracilariales</taxon>
        <taxon>Gracilariaceae</taxon>
        <taxon>Gracilariopsis</taxon>
    </lineage>
</organism>
<keyword evidence="5 11" id="KW-0812">Transmembrane</keyword>
<dbReference type="InterPro" id="IPR043205">
    <property type="entry name" value="CYB561/CYBRD1-like"/>
</dbReference>
<dbReference type="PROSITE" id="PS50939">
    <property type="entry name" value="CYTOCHROME_B561"/>
    <property type="match status" value="1"/>
</dbReference>
<name>A0A2V3IND2_9FLOR</name>
<dbReference type="SMART" id="SM00665">
    <property type="entry name" value="B561"/>
    <property type="match status" value="1"/>
</dbReference>
<dbReference type="GO" id="GO:0016491">
    <property type="term" value="F:oxidoreductase activity"/>
    <property type="evidence" value="ECO:0007669"/>
    <property type="project" value="InterPro"/>
</dbReference>
<keyword evidence="14" id="KW-1185">Reference proteome</keyword>
<feature type="domain" description="Cytochrome b561" evidence="12">
    <location>
        <begin position="12"/>
        <end position="213"/>
    </location>
</feature>
<comment type="cofactor">
    <cofactor evidence="1">
        <name>heme b</name>
        <dbReference type="ChEBI" id="CHEBI:60344"/>
    </cofactor>
</comment>
<accession>A0A2V3IND2</accession>
<keyword evidence="7" id="KW-0249">Electron transport</keyword>
<feature type="transmembrane region" description="Helical" evidence="11">
    <location>
        <begin position="116"/>
        <end position="141"/>
    </location>
</feature>
<evidence type="ECO:0000313" key="13">
    <source>
        <dbReference type="EMBL" id="PXF43586.1"/>
    </source>
</evidence>
<dbReference type="PANTHER" id="PTHR10106:SF0">
    <property type="entry name" value="LD36721P"/>
    <property type="match status" value="1"/>
</dbReference>
<keyword evidence="6" id="KW-0479">Metal-binding</keyword>
<dbReference type="Pfam" id="PF03188">
    <property type="entry name" value="Cytochrom_B561"/>
    <property type="match status" value="1"/>
</dbReference>
<keyword evidence="3" id="KW-0813">Transport</keyword>
<dbReference type="OrthoDB" id="907479at2759"/>
<dbReference type="Gene3D" id="1.20.120.1770">
    <property type="match status" value="1"/>
</dbReference>
<dbReference type="PANTHER" id="PTHR10106">
    <property type="entry name" value="CYTOCHROME B561-RELATED"/>
    <property type="match status" value="1"/>
</dbReference>
<evidence type="ECO:0000256" key="1">
    <source>
        <dbReference type="ARBA" id="ARBA00001970"/>
    </source>
</evidence>
<sequence length="240" mass="25846">MQPIATSSTRWMLLAASYSVWITTILWAVLSLGGLGTTASRLFNWHPVLASGAVLGALTPGILAHTARHSDDAKRRFRARLLHALCVLLAFIVLTIAVSVVYANHVQHKQPHFYSLHSWLGVTCLLLMKGNIVAGIASALFPRFQGGSFGTMHRYTGAFICFLSFMSAALGFAHMQDSLSRTSGGVWQVKVVLAGLLGAASLCVGTALILLLFSGEHFRHESNEDACALKGKDVEVEVKA</sequence>
<proteinExistence type="predicted"/>
<feature type="transmembrane region" description="Helical" evidence="11">
    <location>
        <begin position="12"/>
        <end position="30"/>
    </location>
</feature>
<keyword evidence="9" id="KW-0408">Iron</keyword>
<comment type="subcellular location">
    <subcellularLocation>
        <location evidence="2">Membrane</location>
        <topology evidence="2">Multi-pass membrane protein</topology>
    </subcellularLocation>
</comment>
<evidence type="ECO:0000256" key="9">
    <source>
        <dbReference type="ARBA" id="ARBA00023004"/>
    </source>
</evidence>
<reference evidence="13 14" key="1">
    <citation type="journal article" date="2018" name="Mol. Biol. Evol.">
        <title>Analysis of the draft genome of the red seaweed Gracilariopsis chorda provides insights into genome size evolution in Rhodophyta.</title>
        <authorList>
            <person name="Lee J."/>
            <person name="Yang E.C."/>
            <person name="Graf L."/>
            <person name="Yang J.H."/>
            <person name="Qiu H."/>
            <person name="Zel Zion U."/>
            <person name="Chan C.X."/>
            <person name="Stephens T.G."/>
            <person name="Weber A.P.M."/>
            <person name="Boo G.H."/>
            <person name="Boo S.M."/>
            <person name="Kim K.M."/>
            <person name="Shin Y."/>
            <person name="Jung M."/>
            <person name="Lee S.J."/>
            <person name="Yim H.S."/>
            <person name="Lee J.H."/>
            <person name="Bhattacharya D."/>
            <person name="Yoon H.S."/>
        </authorList>
    </citation>
    <scope>NUCLEOTIDE SEQUENCE [LARGE SCALE GENOMIC DNA]</scope>
    <source>
        <strain evidence="13 14">SKKU-2015</strain>
        <tissue evidence="13">Whole body</tissue>
    </source>
</reference>
<evidence type="ECO:0000259" key="12">
    <source>
        <dbReference type="PROSITE" id="PS50939"/>
    </source>
</evidence>
<evidence type="ECO:0000256" key="7">
    <source>
        <dbReference type="ARBA" id="ARBA00022982"/>
    </source>
</evidence>
<evidence type="ECO:0000256" key="6">
    <source>
        <dbReference type="ARBA" id="ARBA00022723"/>
    </source>
</evidence>
<dbReference type="Proteomes" id="UP000247409">
    <property type="component" value="Unassembled WGS sequence"/>
</dbReference>
<evidence type="ECO:0000256" key="4">
    <source>
        <dbReference type="ARBA" id="ARBA00022617"/>
    </source>
</evidence>
<dbReference type="AlphaFoldDB" id="A0A2V3IND2"/>
<feature type="transmembrane region" description="Helical" evidence="11">
    <location>
        <begin position="42"/>
        <end position="63"/>
    </location>
</feature>
<protein>
    <submittedName>
        <fullName evidence="13">Cytochrome b reductase 1</fullName>
    </submittedName>
</protein>
<evidence type="ECO:0000256" key="10">
    <source>
        <dbReference type="ARBA" id="ARBA00023136"/>
    </source>
</evidence>
<dbReference type="GO" id="GO:0046872">
    <property type="term" value="F:metal ion binding"/>
    <property type="evidence" value="ECO:0007669"/>
    <property type="project" value="UniProtKB-KW"/>
</dbReference>
<evidence type="ECO:0000256" key="5">
    <source>
        <dbReference type="ARBA" id="ARBA00022692"/>
    </source>
</evidence>
<evidence type="ECO:0000256" key="2">
    <source>
        <dbReference type="ARBA" id="ARBA00004141"/>
    </source>
</evidence>
<comment type="caution">
    <text evidence="13">The sequence shown here is derived from an EMBL/GenBank/DDBJ whole genome shotgun (WGS) entry which is preliminary data.</text>
</comment>
<evidence type="ECO:0000256" key="8">
    <source>
        <dbReference type="ARBA" id="ARBA00022989"/>
    </source>
</evidence>
<evidence type="ECO:0000256" key="3">
    <source>
        <dbReference type="ARBA" id="ARBA00022448"/>
    </source>
</evidence>
<keyword evidence="10 11" id="KW-0472">Membrane</keyword>
<keyword evidence="8 11" id="KW-1133">Transmembrane helix</keyword>
<keyword evidence="4" id="KW-0349">Heme</keyword>
<evidence type="ECO:0000256" key="11">
    <source>
        <dbReference type="SAM" id="Phobius"/>
    </source>
</evidence>
<gene>
    <name evidence="13" type="ORF">BWQ96_06698</name>
</gene>
<dbReference type="GO" id="GO:0016020">
    <property type="term" value="C:membrane"/>
    <property type="evidence" value="ECO:0007669"/>
    <property type="project" value="UniProtKB-SubCell"/>
</dbReference>
<dbReference type="EMBL" id="NBIV01000119">
    <property type="protein sequence ID" value="PXF43586.1"/>
    <property type="molecule type" value="Genomic_DNA"/>
</dbReference>
<evidence type="ECO:0000313" key="14">
    <source>
        <dbReference type="Proteomes" id="UP000247409"/>
    </source>
</evidence>